<evidence type="ECO:0000256" key="8">
    <source>
        <dbReference type="ARBA" id="ARBA00022967"/>
    </source>
</evidence>
<dbReference type="GO" id="GO:0003954">
    <property type="term" value="F:NADH dehydrogenase activity"/>
    <property type="evidence" value="ECO:0007669"/>
    <property type="project" value="TreeGrafter"/>
</dbReference>
<evidence type="ECO:0000259" key="18">
    <source>
        <dbReference type="Pfam" id="PF01059"/>
    </source>
</evidence>
<dbReference type="GO" id="GO:0042773">
    <property type="term" value="P:ATP synthesis coupled electron transport"/>
    <property type="evidence" value="ECO:0007669"/>
    <property type="project" value="InterPro"/>
</dbReference>
<evidence type="ECO:0000256" key="11">
    <source>
        <dbReference type="ARBA" id="ARBA00023027"/>
    </source>
</evidence>
<evidence type="ECO:0000256" key="6">
    <source>
        <dbReference type="ARBA" id="ARBA00022660"/>
    </source>
</evidence>
<keyword evidence="9 16" id="KW-0249">Electron transport</keyword>
<comment type="catalytic activity">
    <reaction evidence="15 16">
        <text>a ubiquinone + NADH + 5 H(+)(in) = a ubiquinol + NAD(+) + 4 H(+)(out)</text>
        <dbReference type="Rhea" id="RHEA:29091"/>
        <dbReference type="Rhea" id="RHEA-COMP:9565"/>
        <dbReference type="Rhea" id="RHEA-COMP:9566"/>
        <dbReference type="ChEBI" id="CHEBI:15378"/>
        <dbReference type="ChEBI" id="CHEBI:16389"/>
        <dbReference type="ChEBI" id="CHEBI:17976"/>
        <dbReference type="ChEBI" id="CHEBI:57540"/>
        <dbReference type="ChEBI" id="CHEBI:57945"/>
        <dbReference type="EC" id="7.1.1.2"/>
    </reaction>
</comment>
<evidence type="ECO:0000256" key="4">
    <source>
        <dbReference type="ARBA" id="ARBA00021006"/>
    </source>
</evidence>
<dbReference type="InterPro" id="IPR003918">
    <property type="entry name" value="NADH_UbQ_OxRdtase"/>
</dbReference>
<dbReference type="Pfam" id="PF00361">
    <property type="entry name" value="Proton_antipo_M"/>
    <property type="match status" value="1"/>
</dbReference>
<keyword evidence="7 16" id="KW-0812">Transmembrane</keyword>
<feature type="domain" description="NADH:quinone oxidoreductase/Mrp antiporter transmembrane" evidence="17">
    <location>
        <begin position="113"/>
        <end position="252"/>
    </location>
</feature>
<evidence type="ECO:0000256" key="5">
    <source>
        <dbReference type="ARBA" id="ARBA00022448"/>
    </source>
</evidence>
<evidence type="ECO:0000256" key="10">
    <source>
        <dbReference type="ARBA" id="ARBA00022989"/>
    </source>
</evidence>
<dbReference type="Pfam" id="PF01059">
    <property type="entry name" value="Oxidored_q5_N"/>
    <property type="match status" value="1"/>
</dbReference>
<dbReference type="EC" id="7.1.1.2" evidence="3 16"/>
<dbReference type="InterPro" id="IPR001750">
    <property type="entry name" value="ND/Mrp_TM"/>
</dbReference>
<keyword evidence="10 16" id="KW-1133">Transmembrane helix</keyword>
<dbReference type="PANTHER" id="PTHR43507">
    <property type="entry name" value="NADH-UBIQUINONE OXIDOREDUCTASE CHAIN 4"/>
    <property type="match status" value="1"/>
</dbReference>
<keyword evidence="11 16" id="KW-0520">NAD</keyword>
<evidence type="ECO:0000256" key="13">
    <source>
        <dbReference type="ARBA" id="ARBA00023128"/>
    </source>
</evidence>
<sequence length="459" mass="52083">MLKVLIPTIMLVPTVWLTPAKLLWPATLAHSLTIAVTSFSWLSNPCDTGWSLMNQSMALDPLSTPLLVLTCWLLPLMILASQHHMIHEPINRQRTFITILTTLQVFLILAFSATELIFFYIMFEATLVPTLILITRWGNQAERLNAGTYFLFYTLAGSLPLLIALLLLQNTTGTLSLFILHYTTTLPMISIADKLWWAGCLVAFLVKMPLYGMHLWLPKAHVEAPIAGSMILAAIFWNWGVTEWYELWPFLSPWPRNWATRLLSLPYGGLSWQGLSACGKQTWNPSSLTHQLVTWDKLQAVSWSKPPEALAVLESLWLHMAEPPPPSFVKLMLITNEHTPGPKFLHEAFKKHYLSWQHDGLLQAKQTLPSPLFRTSWGSEWLLPLCLTDLEPQSPLLGLALELLPATPSMYSEWHNEGPYPITLSPKTPPTPANTFFKPYTFSPCSYWKANRSWSEDEL</sequence>
<evidence type="ECO:0000256" key="1">
    <source>
        <dbReference type="ARBA" id="ARBA00004225"/>
    </source>
</evidence>
<feature type="transmembrane region" description="Helical" evidence="16">
    <location>
        <begin position="195"/>
        <end position="217"/>
    </location>
</feature>
<gene>
    <name evidence="19" type="primary">ND4</name>
</gene>
<evidence type="ECO:0000256" key="9">
    <source>
        <dbReference type="ARBA" id="ARBA00022982"/>
    </source>
</evidence>
<keyword evidence="5 16" id="KW-0813">Transport</keyword>
<evidence type="ECO:0000256" key="14">
    <source>
        <dbReference type="ARBA" id="ARBA00023136"/>
    </source>
</evidence>
<geneLocation type="mitochondrion" evidence="19"/>
<comment type="function">
    <text evidence="16">Core subunit of the mitochondrial membrane respiratory chain NADH dehydrogenase (Complex I) which catalyzes electron transfer from NADH through the respiratory chain, using ubiquinone as an electron acceptor. Essential for the catalytic activity and assembly of complex I.</text>
</comment>
<keyword evidence="12 16" id="KW-0830">Ubiquinone</keyword>
<evidence type="ECO:0000259" key="17">
    <source>
        <dbReference type="Pfam" id="PF00361"/>
    </source>
</evidence>
<dbReference type="InterPro" id="IPR000260">
    <property type="entry name" value="NADH4_N"/>
</dbReference>
<name>A0A0U1X635_9GOBI</name>
<feature type="transmembrane region" description="Helical" evidence="16">
    <location>
        <begin position="21"/>
        <end position="42"/>
    </location>
</feature>
<protein>
    <recommendedName>
        <fullName evidence="4 16">NADH-ubiquinone oxidoreductase chain 4</fullName>
        <ecNumber evidence="3 16">7.1.1.2</ecNumber>
    </recommendedName>
</protein>
<evidence type="ECO:0000256" key="15">
    <source>
        <dbReference type="ARBA" id="ARBA00049551"/>
    </source>
</evidence>
<keyword evidence="8" id="KW-1278">Translocase</keyword>
<evidence type="ECO:0000256" key="16">
    <source>
        <dbReference type="RuleBase" id="RU003297"/>
    </source>
</evidence>
<keyword evidence="14 16" id="KW-0472">Membrane</keyword>
<evidence type="ECO:0000256" key="2">
    <source>
        <dbReference type="ARBA" id="ARBA00009025"/>
    </source>
</evidence>
<feature type="transmembrane region" description="Helical" evidence="16">
    <location>
        <begin position="62"/>
        <end position="81"/>
    </location>
</feature>
<accession>A0A0U1X635</accession>
<feature type="transmembrane region" description="Helical" evidence="16">
    <location>
        <begin position="117"/>
        <end position="137"/>
    </location>
</feature>
<comment type="similarity">
    <text evidence="2 16">Belongs to the complex I subunit 4 family.</text>
</comment>
<feature type="transmembrane region" description="Helical" evidence="16">
    <location>
        <begin position="149"/>
        <end position="168"/>
    </location>
</feature>
<dbReference type="AlphaFoldDB" id="A0A0U1X635"/>
<evidence type="ECO:0000313" key="19">
    <source>
        <dbReference type="EMBL" id="AIL31497.1"/>
    </source>
</evidence>
<evidence type="ECO:0000256" key="3">
    <source>
        <dbReference type="ARBA" id="ARBA00012944"/>
    </source>
</evidence>
<dbReference type="PRINTS" id="PR01437">
    <property type="entry name" value="NUOXDRDTASE4"/>
</dbReference>
<dbReference type="GO" id="GO:0031966">
    <property type="term" value="C:mitochondrial membrane"/>
    <property type="evidence" value="ECO:0007669"/>
    <property type="project" value="UniProtKB-SubCell"/>
</dbReference>
<dbReference type="PANTHER" id="PTHR43507:SF20">
    <property type="entry name" value="NADH-UBIQUINONE OXIDOREDUCTASE CHAIN 4"/>
    <property type="match status" value="1"/>
</dbReference>
<feature type="transmembrane region" description="Helical" evidence="16">
    <location>
        <begin position="93"/>
        <end position="111"/>
    </location>
</feature>
<dbReference type="GO" id="GO:0008137">
    <property type="term" value="F:NADH dehydrogenase (ubiquinone) activity"/>
    <property type="evidence" value="ECO:0007669"/>
    <property type="project" value="UniProtKB-UniRule"/>
</dbReference>
<dbReference type="EMBL" id="KJ958906">
    <property type="protein sequence ID" value="AIL31497.1"/>
    <property type="molecule type" value="Genomic_DNA"/>
</dbReference>
<feature type="transmembrane region" description="Helical" evidence="16">
    <location>
        <begin position="224"/>
        <end position="241"/>
    </location>
</feature>
<keyword evidence="13 16" id="KW-0496">Mitochondrion</keyword>
<organism evidence="19">
    <name type="scientific">Acanthogobius hasta</name>
    <name type="common">javeline goby</name>
    <dbReference type="NCBI Taxonomy" id="267130"/>
    <lineage>
        <taxon>Eukaryota</taxon>
        <taxon>Metazoa</taxon>
        <taxon>Chordata</taxon>
        <taxon>Craniata</taxon>
        <taxon>Vertebrata</taxon>
        <taxon>Euteleostomi</taxon>
        <taxon>Actinopterygii</taxon>
        <taxon>Neopterygii</taxon>
        <taxon>Teleostei</taxon>
        <taxon>Neoteleostei</taxon>
        <taxon>Acanthomorphata</taxon>
        <taxon>Gobiaria</taxon>
        <taxon>Gobiiformes</taxon>
        <taxon>Gobioidei</taxon>
        <taxon>Gobiidae</taxon>
        <taxon>Gobionellinae</taxon>
        <taxon>Acanthogobius</taxon>
    </lineage>
</organism>
<evidence type="ECO:0000256" key="7">
    <source>
        <dbReference type="ARBA" id="ARBA00022692"/>
    </source>
</evidence>
<proteinExistence type="inferred from homology"/>
<dbReference type="GO" id="GO:0015990">
    <property type="term" value="P:electron transport coupled proton transport"/>
    <property type="evidence" value="ECO:0007669"/>
    <property type="project" value="TreeGrafter"/>
</dbReference>
<evidence type="ECO:0000256" key="12">
    <source>
        <dbReference type="ARBA" id="ARBA00023075"/>
    </source>
</evidence>
<reference evidence="19" key="1">
    <citation type="journal article" date="2014" name="Mitochondrial DNA">
        <title>Complete mitochondrial genome of Acipenser schrenckii (Acipenseriformes, Acipenseridae).</title>
        <authorList>
            <person name="Dong C."/>
            <person name="Chen B."/>
            <person name="Jiang L."/>
            <person name="Xu J."/>
            <person name="Mahboob S."/>
            <person name="Al-Ghanim K.A."/>
            <person name="Xu P."/>
            <person name="Sun X."/>
        </authorList>
    </citation>
    <scope>NUCLEOTIDE SEQUENCE</scope>
</reference>
<keyword evidence="6 16" id="KW-0679">Respiratory chain</keyword>
<comment type="subcellular location">
    <subcellularLocation>
        <location evidence="1 16">Mitochondrion membrane</location>
        <topology evidence="1 16">Multi-pass membrane protein</topology>
    </subcellularLocation>
</comment>
<dbReference type="GO" id="GO:0048039">
    <property type="term" value="F:ubiquinone binding"/>
    <property type="evidence" value="ECO:0007669"/>
    <property type="project" value="TreeGrafter"/>
</dbReference>
<feature type="domain" description="NADH:ubiquinone oxidoreductase chain 4 N-terminal" evidence="18">
    <location>
        <begin position="1"/>
        <end position="110"/>
    </location>
</feature>